<accession>A0ABP0YP37</accession>
<gene>
    <name evidence="1" type="ORF">CITCOLO1_LOCUS12350</name>
</gene>
<organism evidence="1 2">
    <name type="scientific">Citrullus colocynthis</name>
    <name type="common">colocynth</name>
    <dbReference type="NCBI Taxonomy" id="252529"/>
    <lineage>
        <taxon>Eukaryota</taxon>
        <taxon>Viridiplantae</taxon>
        <taxon>Streptophyta</taxon>
        <taxon>Embryophyta</taxon>
        <taxon>Tracheophyta</taxon>
        <taxon>Spermatophyta</taxon>
        <taxon>Magnoliopsida</taxon>
        <taxon>eudicotyledons</taxon>
        <taxon>Gunneridae</taxon>
        <taxon>Pentapetalae</taxon>
        <taxon>rosids</taxon>
        <taxon>fabids</taxon>
        <taxon>Cucurbitales</taxon>
        <taxon>Cucurbitaceae</taxon>
        <taxon>Benincaseae</taxon>
        <taxon>Citrullus</taxon>
    </lineage>
</organism>
<keyword evidence="2" id="KW-1185">Reference proteome</keyword>
<name>A0ABP0YP37_9ROSI</name>
<protein>
    <submittedName>
        <fullName evidence="1">Uncharacterized protein</fullName>
    </submittedName>
</protein>
<proteinExistence type="predicted"/>
<sequence>MDKKNSDEKRNSIVVRYGETRRKATPYWSPAMDNIVQVSYKKPLIEAMDQIDSKIDRVLYSSNKTRRLPIFDEICPFYSSLRWKWWKKSRL</sequence>
<reference evidence="1 2" key="1">
    <citation type="submission" date="2024-03" db="EMBL/GenBank/DDBJ databases">
        <authorList>
            <person name="Gkanogiannis A."/>
            <person name="Becerra Lopez-Lavalle L."/>
        </authorList>
    </citation>
    <scope>NUCLEOTIDE SEQUENCE [LARGE SCALE GENOMIC DNA]</scope>
</reference>
<evidence type="ECO:0000313" key="2">
    <source>
        <dbReference type="Proteomes" id="UP001642487"/>
    </source>
</evidence>
<evidence type="ECO:0000313" key="1">
    <source>
        <dbReference type="EMBL" id="CAK9320302.1"/>
    </source>
</evidence>
<dbReference type="Proteomes" id="UP001642487">
    <property type="component" value="Chromosome 4"/>
</dbReference>
<dbReference type="EMBL" id="OZ021738">
    <property type="protein sequence ID" value="CAK9320302.1"/>
    <property type="molecule type" value="Genomic_DNA"/>
</dbReference>